<evidence type="ECO:0000313" key="1">
    <source>
        <dbReference type="EMBL" id="KAL3267511.1"/>
    </source>
</evidence>
<reference evidence="1 2" key="1">
    <citation type="journal article" date="2021" name="BMC Biol.">
        <title>Horizontally acquired antibacterial genes associated with adaptive radiation of ladybird beetles.</title>
        <authorList>
            <person name="Li H.S."/>
            <person name="Tang X.F."/>
            <person name="Huang Y.H."/>
            <person name="Xu Z.Y."/>
            <person name="Chen M.L."/>
            <person name="Du X.Y."/>
            <person name="Qiu B.Y."/>
            <person name="Chen P.T."/>
            <person name="Zhang W."/>
            <person name="Slipinski A."/>
            <person name="Escalona H.E."/>
            <person name="Waterhouse R.M."/>
            <person name="Zwick A."/>
            <person name="Pang H."/>
        </authorList>
    </citation>
    <scope>NUCLEOTIDE SEQUENCE [LARGE SCALE GENOMIC DNA]</scope>
    <source>
        <strain evidence="1">SYSU2018</strain>
    </source>
</reference>
<proteinExistence type="predicted"/>
<sequence length="71" mass="7881">MRSYRDNNRLNIGSETFFLFPCTAEEIFVTIRTVAKKSTSGIDGIDGRVIRAVAAEISEPIALLINESFKS</sequence>
<comment type="caution">
    <text evidence="1">The sequence shown here is derived from an EMBL/GenBank/DDBJ whole genome shotgun (WGS) entry which is preliminary data.</text>
</comment>
<dbReference type="AlphaFoldDB" id="A0ABD2MM80"/>
<dbReference type="Proteomes" id="UP001516400">
    <property type="component" value="Unassembled WGS sequence"/>
</dbReference>
<organism evidence="1 2">
    <name type="scientific">Cryptolaemus montrouzieri</name>
    <dbReference type="NCBI Taxonomy" id="559131"/>
    <lineage>
        <taxon>Eukaryota</taxon>
        <taxon>Metazoa</taxon>
        <taxon>Ecdysozoa</taxon>
        <taxon>Arthropoda</taxon>
        <taxon>Hexapoda</taxon>
        <taxon>Insecta</taxon>
        <taxon>Pterygota</taxon>
        <taxon>Neoptera</taxon>
        <taxon>Endopterygota</taxon>
        <taxon>Coleoptera</taxon>
        <taxon>Polyphaga</taxon>
        <taxon>Cucujiformia</taxon>
        <taxon>Coccinelloidea</taxon>
        <taxon>Coccinellidae</taxon>
        <taxon>Scymninae</taxon>
        <taxon>Scymnini</taxon>
        <taxon>Cryptolaemus</taxon>
    </lineage>
</organism>
<name>A0ABD2MM80_9CUCU</name>
<feature type="non-terminal residue" evidence="1">
    <location>
        <position position="71"/>
    </location>
</feature>
<gene>
    <name evidence="1" type="ORF">HHI36_011634</name>
</gene>
<accession>A0ABD2MM80</accession>
<evidence type="ECO:0000313" key="2">
    <source>
        <dbReference type="Proteomes" id="UP001516400"/>
    </source>
</evidence>
<protein>
    <submittedName>
        <fullName evidence="1">Uncharacterized protein</fullName>
    </submittedName>
</protein>
<keyword evidence="2" id="KW-1185">Reference proteome</keyword>
<dbReference type="EMBL" id="JABFTP020000001">
    <property type="protein sequence ID" value="KAL3267511.1"/>
    <property type="molecule type" value="Genomic_DNA"/>
</dbReference>